<evidence type="ECO:0000259" key="7">
    <source>
        <dbReference type="Pfam" id="PF00892"/>
    </source>
</evidence>
<evidence type="ECO:0000256" key="1">
    <source>
        <dbReference type="ARBA" id="ARBA00004141"/>
    </source>
</evidence>
<name>A0ABV9I1L5_9FLAO</name>
<evidence type="ECO:0000313" key="9">
    <source>
        <dbReference type="Proteomes" id="UP001596043"/>
    </source>
</evidence>
<evidence type="ECO:0000256" key="5">
    <source>
        <dbReference type="ARBA" id="ARBA00023136"/>
    </source>
</evidence>
<feature type="transmembrane region" description="Helical" evidence="6">
    <location>
        <begin position="152"/>
        <end position="173"/>
    </location>
</feature>
<feature type="transmembrane region" description="Helical" evidence="6">
    <location>
        <begin position="273"/>
        <end position="290"/>
    </location>
</feature>
<feature type="transmembrane region" description="Helical" evidence="6">
    <location>
        <begin position="220"/>
        <end position="240"/>
    </location>
</feature>
<reference evidence="9" key="1">
    <citation type="journal article" date="2019" name="Int. J. Syst. Evol. Microbiol.">
        <title>The Global Catalogue of Microorganisms (GCM) 10K type strain sequencing project: providing services to taxonomists for standard genome sequencing and annotation.</title>
        <authorList>
            <consortium name="The Broad Institute Genomics Platform"/>
            <consortium name="The Broad Institute Genome Sequencing Center for Infectious Disease"/>
            <person name="Wu L."/>
            <person name="Ma J."/>
        </authorList>
    </citation>
    <scope>NUCLEOTIDE SEQUENCE [LARGE SCALE GENOMIC DNA]</scope>
    <source>
        <strain evidence="9">YJ-61-S</strain>
    </source>
</reference>
<feature type="domain" description="EamA" evidence="7">
    <location>
        <begin position="9"/>
        <end position="140"/>
    </location>
</feature>
<accession>A0ABV9I1L5</accession>
<feature type="transmembrane region" description="Helical" evidence="6">
    <location>
        <begin position="96"/>
        <end position="116"/>
    </location>
</feature>
<feature type="transmembrane region" description="Helical" evidence="6">
    <location>
        <begin position="37"/>
        <end position="56"/>
    </location>
</feature>
<sequence>MKKQTYLILIAFFSIYVFWGSTYLWNKIAVTELPPFMLASMRFTTAGALIFLIARGMGISLKITEREFLNCLLAGFLFLGYGNGVFVWALKYVDSSFGALLASTQPLVILVLMRLWYRKAIKVKSMIGIALGMIGMYVLVSQQELQMQEGSTLGIIMIGTCILSWGIGSLFVAEAKMPKNFFITTGYQMIMAGVMLAVGSLIFGETWISPLDWTLKTQLSLLALILFGSIAAFTSFNYLLKTISTEKVATSAYINPIVAIILGSYFLDEVITVQTGIAAAILLTGVYFINSAKKGKKYT</sequence>
<feature type="transmembrane region" description="Helical" evidence="6">
    <location>
        <begin position="123"/>
        <end position="140"/>
    </location>
</feature>
<keyword evidence="3 6" id="KW-0812">Transmembrane</keyword>
<gene>
    <name evidence="8" type="ORF">ACFO3O_19485</name>
</gene>
<feature type="transmembrane region" description="Helical" evidence="6">
    <location>
        <begin position="185"/>
        <end position="208"/>
    </location>
</feature>
<dbReference type="PANTHER" id="PTHR32322:SF2">
    <property type="entry name" value="EAMA DOMAIN-CONTAINING PROTEIN"/>
    <property type="match status" value="1"/>
</dbReference>
<dbReference type="InterPro" id="IPR037185">
    <property type="entry name" value="EmrE-like"/>
</dbReference>
<dbReference type="InterPro" id="IPR000620">
    <property type="entry name" value="EamA_dom"/>
</dbReference>
<comment type="caution">
    <text evidence="8">The sequence shown here is derived from an EMBL/GenBank/DDBJ whole genome shotgun (WGS) entry which is preliminary data.</text>
</comment>
<organism evidence="8 9">
    <name type="scientific">Dokdonia ponticola</name>
    <dbReference type="NCBI Taxonomy" id="2041041"/>
    <lineage>
        <taxon>Bacteria</taxon>
        <taxon>Pseudomonadati</taxon>
        <taxon>Bacteroidota</taxon>
        <taxon>Flavobacteriia</taxon>
        <taxon>Flavobacteriales</taxon>
        <taxon>Flavobacteriaceae</taxon>
        <taxon>Dokdonia</taxon>
    </lineage>
</organism>
<dbReference type="EMBL" id="JBHSFV010000015">
    <property type="protein sequence ID" value="MFC4636098.1"/>
    <property type="molecule type" value="Genomic_DNA"/>
</dbReference>
<keyword evidence="4 6" id="KW-1133">Transmembrane helix</keyword>
<feature type="transmembrane region" description="Helical" evidence="6">
    <location>
        <begin position="68"/>
        <end position="90"/>
    </location>
</feature>
<feature type="transmembrane region" description="Helical" evidence="6">
    <location>
        <begin position="252"/>
        <end position="267"/>
    </location>
</feature>
<proteinExistence type="inferred from homology"/>
<protein>
    <submittedName>
        <fullName evidence="8">EamA family transporter</fullName>
    </submittedName>
</protein>
<comment type="subcellular location">
    <subcellularLocation>
        <location evidence="1">Membrane</location>
        <topology evidence="1">Multi-pass membrane protein</topology>
    </subcellularLocation>
</comment>
<feature type="domain" description="EamA" evidence="7">
    <location>
        <begin position="153"/>
        <end position="290"/>
    </location>
</feature>
<evidence type="ECO:0000256" key="4">
    <source>
        <dbReference type="ARBA" id="ARBA00022989"/>
    </source>
</evidence>
<dbReference type="Pfam" id="PF00892">
    <property type="entry name" value="EamA"/>
    <property type="match status" value="2"/>
</dbReference>
<dbReference type="InterPro" id="IPR050638">
    <property type="entry name" value="AA-Vitamin_Transporters"/>
</dbReference>
<dbReference type="RefSeq" id="WP_379982116.1">
    <property type="nucleotide sequence ID" value="NZ_JBHSFV010000015.1"/>
</dbReference>
<dbReference type="PANTHER" id="PTHR32322">
    <property type="entry name" value="INNER MEMBRANE TRANSPORTER"/>
    <property type="match status" value="1"/>
</dbReference>
<dbReference type="SUPFAM" id="SSF103481">
    <property type="entry name" value="Multidrug resistance efflux transporter EmrE"/>
    <property type="match status" value="2"/>
</dbReference>
<dbReference type="Proteomes" id="UP001596043">
    <property type="component" value="Unassembled WGS sequence"/>
</dbReference>
<comment type="similarity">
    <text evidence="2">Belongs to the EamA transporter family.</text>
</comment>
<evidence type="ECO:0000256" key="2">
    <source>
        <dbReference type="ARBA" id="ARBA00007362"/>
    </source>
</evidence>
<evidence type="ECO:0000256" key="6">
    <source>
        <dbReference type="SAM" id="Phobius"/>
    </source>
</evidence>
<keyword evidence="5 6" id="KW-0472">Membrane</keyword>
<feature type="transmembrane region" description="Helical" evidence="6">
    <location>
        <begin position="7"/>
        <end position="25"/>
    </location>
</feature>
<evidence type="ECO:0000313" key="8">
    <source>
        <dbReference type="EMBL" id="MFC4636098.1"/>
    </source>
</evidence>
<evidence type="ECO:0000256" key="3">
    <source>
        <dbReference type="ARBA" id="ARBA00022692"/>
    </source>
</evidence>
<keyword evidence="9" id="KW-1185">Reference proteome</keyword>